<evidence type="ECO:0000256" key="6">
    <source>
        <dbReference type="ARBA" id="ARBA00023163"/>
    </source>
</evidence>
<reference evidence="9" key="1">
    <citation type="submission" date="2021-07" db="EMBL/GenBank/DDBJ databases">
        <authorList>
            <person name="Durling M."/>
        </authorList>
    </citation>
    <scope>NUCLEOTIDE SEQUENCE</scope>
</reference>
<gene>
    <name evidence="9" type="ORF">HYFRA_00000873</name>
</gene>
<accession>A0A9N9KQB8</accession>
<evidence type="ECO:0000256" key="4">
    <source>
        <dbReference type="ARBA" id="ARBA00022833"/>
    </source>
</evidence>
<dbReference type="Pfam" id="PF09733">
    <property type="entry name" value="VEFS-Box"/>
    <property type="match status" value="1"/>
</dbReference>
<dbReference type="GO" id="GO:0031490">
    <property type="term" value="F:chromatin DNA binding"/>
    <property type="evidence" value="ECO:0007669"/>
    <property type="project" value="TreeGrafter"/>
</dbReference>
<evidence type="ECO:0000256" key="2">
    <source>
        <dbReference type="ARBA" id="ARBA00022723"/>
    </source>
</evidence>
<dbReference type="EMBL" id="CAJVRL010000045">
    <property type="protein sequence ID" value="CAG8952135.1"/>
    <property type="molecule type" value="Genomic_DNA"/>
</dbReference>
<evidence type="ECO:0000259" key="8">
    <source>
        <dbReference type="Pfam" id="PF09733"/>
    </source>
</evidence>
<feature type="region of interest" description="Disordered" evidence="7">
    <location>
        <begin position="1"/>
        <end position="104"/>
    </location>
</feature>
<keyword evidence="4" id="KW-0862">Zinc</keyword>
<evidence type="ECO:0000256" key="7">
    <source>
        <dbReference type="SAM" id="MobiDB-lite"/>
    </source>
</evidence>
<protein>
    <recommendedName>
        <fullName evidence="8">Polycomb protein VEFS-Box domain-containing protein</fullName>
    </recommendedName>
</protein>
<evidence type="ECO:0000256" key="1">
    <source>
        <dbReference type="ARBA" id="ARBA00007416"/>
    </source>
</evidence>
<evidence type="ECO:0000256" key="3">
    <source>
        <dbReference type="ARBA" id="ARBA00022771"/>
    </source>
</evidence>
<name>A0A9N9KQB8_9HELO</name>
<keyword evidence="6" id="KW-0804">Transcription</keyword>
<dbReference type="PANTHER" id="PTHR22597">
    <property type="entry name" value="POLYCOMB GROUP PROTEIN"/>
    <property type="match status" value="1"/>
</dbReference>
<dbReference type="GO" id="GO:0016586">
    <property type="term" value="C:RSC-type complex"/>
    <property type="evidence" value="ECO:0007669"/>
    <property type="project" value="TreeGrafter"/>
</dbReference>
<dbReference type="InterPro" id="IPR019135">
    <property type="entry name" value="Polycomb_protein_VEFS-Box"/>
</dbReference>
<comment type="similarity">
    <text evidence="1">Belongs to the VEFS (VRN2-EMF2-FIS2-SU(Z)12) family.</text>
</comment>
<dbReference type="AlphaFoldDB" id="A0A9N9KQB8"/>
<feature type="domain" description="Polycomb protein VEFS-Box" evidence="8">
    <location>
        <begin position="547"/>
        <end position="639"/>
    </location>
</feature>
<evidence type="ECO:0000313" key="10">
    <source>
        <dbReference type="Proteomes" id="UP000696280"/>
    </source>
</evidence>
<keyword evidence="5" id="KW-0805">Transcription regulation</keyword>
<dbReference type="PANTHER" id="PTHR22597:SF0">
    <property type="entry name" value="POLYCOMB PROTEIN SUZ12"/>
    <property type="match status" value="1"/>
</dbReference>
<organism evidence="9 10">
    <name type="scientific">Hymenoscyphus fraxineus</name>
    <dbReference type="NCBI Taxonomy" id="746836"/>
    <lineage>
        <taxon>Eukaryota</taxon>
        <taxon>Fungi</taxon>
        <taxon>Dikarya</taxon>
        <taxon>Ascomycota</taxon>
        <taxon>Pezizomycotina</taxon>
        <taxon>Leotiomycetes</taxon>
        <taxon>Helotiales</taxon>
        <taxon>Helotiaceae</taxon>
        <taxon>Hymenoscyphus</taxon>
    </lineage>
</organism>
<proteinExistence type="inferred from homology"/>
<dbReference type="OrthoDB" id="166746at2759"/>
<sequence length="701" mass="80395">MNMELPTHTAISNEKNPNSKPPPFLFRSQRRFQPWNSGAQLSSKQVLPNTLPPPSSKKTEVRASDEEEDEDEEPRPPKRRRCDTISSNRKDDDPRPTKKQKINTLLPRSFNQMSNGLLPRDLNKFGRGLRIDFLGIRASKLNHAERLLPHLQNGNFDVNCSVSVSYRTSDKSWREVSHHRKQFILQVRLHDQIIQRRFVYPKDGGFLFLPKDLYINRILRGAPKNNGSGVVEQVFDLADEYRACVTIEPVGFHKLWPLLDIDLQEGPGMAVSRALTRGEAGKSELSLSCMTLLHDPTQQERSHAIQVCYGNYQQSVDYELDLRVRWSLPPSTESNILESQHLRYQPLSRLERRRGKQTRSPSPDVGRKETVTYSFRRGDATNLGIEEQAVFAGLICPFCYCLYRSLDRLRMHLRDEHEAFQFSLLQPLPRVLFSVRIAIDRLALDDDKRRSVQIQIGWPRTPFALEHYLTGDDSWIERRLGPQHNFISKGGGKVSLPPSCPSLRESTSAISEDTLPRIILTVPETPRPVFNAITKAPLLLGEDIPSSDDDETWFEQRHRDVINDFTDLTIDEKAYINRWNPFITRKSDTTPLTIPAYLAQAMGAFVELDKKWLNEKLTRRREFTMHCQALVMRGVVSDQQYKQYLDILRSEAAKVVDRTVEEDTASEKSRGKNDCICLKSPGITHNVVCIGKTCRVSPSIF</sequence>
<evidence type="ECO:0000313" key="9">
    <source>
        <dbReference type="EMBL" id="CAG8952135.1"/>
    </source>
</evidence>
<dbReference type="Proteomes" id="UP000696280">
    <property type="component" value="Unassembled WGS sequence"/>
</dbReference>
<comment type="caution">
    <text evidence="9">The sequence shown here is derived from an EMBL/GenBank/DDBJ whole genome shotgun (WGS) entry which is preliminary data.</text>
</comment>
<dbReference type="CDD" id="cd21552">
    <property type="entry name" value="VEFS-box_ctSUZ12-like"/>
    <property type="match status" value="1"/>
</dbReference>
<evidence type="ECO:0000256" key="5">
    <source>
        <dbReference type="ARBA" id="ARBA00023015"/>
    </source>
</evidence>
<keyword evidence="2" id="KW-0479">Metal-binding</keyword>
<keyword evidence="10" id="KW-1185">Reference proteome</keyword>
<feature type="compositionally biased region" description="Polar residues" evidence="7">
    <location>
        <begin position="34"/>
        <end position="48"/>
    </location>
</feature>
<dbReference type="GO" id="GO:0008270">
    <property type="term" value="F:zinc ion binding"/>
    <property type="evidence" value="ECO:0007669"/>
    <property type="project" value="UniProtKB-KW"/>
</dbReference>
<keyword evidence="3" id="KW-0863">Zinc-finger</keyword>
<feature type="region of interest" description="Disordered" evidence="7">
    <location>
        <begin position="348"/>
        <end position="369"/>
    </location>
</feature>